<keyword evidence="2" id="KW-1185">Reference proteome</keyword>
<proteinExistence type="predicted"/>
<comment type="caution">
    <text evidence="1">The sequence shown here is derived from an EMBL/GenBank/DDBJ whole genome shotgun (WGS) entry which is preliminary data.</text>
</comment>
<dbReference type="EMBL" id="CARXXK010000004">
    <property type="protein sequence ID" value="CAI6366232.1"/>
    <property type="molecule type" value="Genomic_DNA"/>
</dbReference>
<evidence type="ECO:0000313" key="2">
    <source>
        <dbReference type="Proteomes" id="UP001160148"/>
    </source>
</evidence>
<name>A0AAV0XDQ4_9HEMI</name>
<accession>A0AAV0XDQ4</accession>
<dbReference type="AlphaFoldDB" id="A0AAV0XDQ4"/>
<gene>
    <name evidence="1" type="ORF">MEUPH1_LOCUS20840</name>
</gene>
<organism evidence="1 2">
    <name type="scientific">Macrosiphum euphorbiae</name>
    <name type="common">potato aphid</name>
    <dbReference type="NCBI Taxonomy" id="13131"/>
    <lineage>
        <taxon>Eukaryota</taxon>
        <taxon>Metazoa</taxon>
        <taxon>Ecdysozoa</taxon>
        <taxon>Arthropoda</taxon>
        <taxon>Hexapoda</taxon>
        <taxon>Insecta</taxon>
        <taxon>Pterygota</taxon>
        <taxon>Neoptera</taxon>
        <taxon>Paraneoptera</taxon>
        <taxon>Hemiptera</taxon>
        <taxon>Sternorrhyncha</taxon>
        <taxon>Aphidomorpha</taxon>
        <taxon>Aphidoidea</taxon>
        <taxon>Aphididae</taxon>
        <taxon>Macrosiphini</taxon>
        <taxon>Macrosiphum</taxon>
    </lineage>
</organism>
<protein>
    <submittedName>
        <fullName evidence="1">Uncharacterized protein</fullName>
    </submittedName>
</protein>
<reference evidence="1 2" key="1">
    <citation type="submission" date="2023-01" db="EMBL/GenBank/DDBJ databases">
        <authorList>
            <person name="Whitehead M."/>
        </authorList>
    </citation>
    <scope>NUCLEOTIDE SEQUENCE [LARGE SCALE GENOMIC DNA]</scope>
</reference>
<evidence type="ECO:0000313" key="1">
    <source>
        <dbReference type="EMBL" id="CAI6366232.1"/>
    </source>
</evidence>
<dbReference type="Proteomes" id="UP001160148">
    <property type="component" value="Unassembled WGS sequence"/>
</dbReference>
<sequence>MFDFKRCATCDLQRDALISPQVAVRVDQRWIARRGNPKRSTTRKRIYGCYSRLANRSQIQLGFVKQIYFTDTTRVWPLCNIPLYSNKDS</sequence>